<proteinExistence type="predicted"/>
<reference evidence="1" key="1">
    <citation type="submission" date="2018-05" db="EMBL/GenBank/DDBJ databases">
        <title>Draft genome of Mucuna pruriens seed.</title>
        <authorList>
            <person name="Nnadi N.E."/>
            <person name="Vos R."/>
            <person name="Hasami M.H."/>
            <person name="Devisetty U.K."/>
            <person name="Aguiy J.C."/>
        </authorList>
    </citation>
    <scope>NUCLEOTIDE SEQUENCE [LARGE SCALE GENOMIC DNA]</scope>
    <source>
        <strain evidence="1">JCA_2017</strain>
    </source>
</reference>
<keyword evidence="2" id="KW-1185">Reference proteome</keyword>
<protein>
    <submittedName>
        <fullName evidence="1">Uncharacterized protein</fullName>
    </submittedName>
</protein>
<dbReference type="Proteomes" id="UP000257109">
    <property type="component" value="Unassembled WGS sequence"/>
</dbReference>
<dbReference type="EMBL" id="QJKJ01008320">
    <property type="protein sequence ID" value="RDX80104.1"/>
    <property type="molecule type" value="Genomic_DNA"/>
</dbReference>
<feature type="non-terminal residue" evidence="1">
    <location>
        <position position="1"/>
    </location>
</feature>
<dbReference type="PANTHER" id="PTHR33067:SF31">
    <property type="entry name" value="RNA-DIRECTED DNA POLYMERASE"/>
    <property type="match status" value="1"/>
</dbReference>
<evidence type="ECO:0000313" key="1">
    <source>
        <dbReference type="EMBL" id="RDX80104.1"/>
    </source>
</evidence>
<name>A0A371FP45_MUCPR</name>
<comment type="caution">
    <text evidence="1">The sequence shown here is derived from an EMBL/GenBank/DDBJ whole genome shotgun (WGS) entry which is preliminary data.</text>
</comment>
<evidence type="ECO:0000313" key="2">
    <source>
        <dbReference type="Proteomes" id="UP000257109"/>
    </source>
</evidence>
<dbReference type="PANTHER" id="PTHR33067">
    <property type="entry name" value="RNA-DIRECTED DNA POLYMERASE-RELATED"/>
    <property type="match status" value="1"/>
</dbReference>
<sequence>MEDCFAVVLKKLLPKHKDLGYFTISYTIGNSHFENALNLVCKNPQPTNISLHLVDRTIIHPSSTIEDILVKVRKLCHHKHGGRQYGSNDFRPPFFATRRAVIDVEKGKLTLRLGKEIKFTVFNSNKISSPHVSCNCVEALDNSNRAISCNYKKKSYLETLENPKSYKELVKKWHEKYKWQQRPN</sequence>
<dbReference type="AlphaFoldDB" id="A0A371FP45"/>
<gene>
    <name evidence="1" type="ORF">CR513_39383</name>
</gene>
<organism evidence="1 2">
    <name type="scientific">Mucuna pruriens</name>
    <name type="common">Velvet bean</name>
    <name type="synonym">Dolichos pruriens</name>
    <dbReference type="NCBI Taxonomy" id="157652"/>
    <lineage>
        <taxon>Eukaryota</taxon>
        <taxon>Viridiplantae</taxon>
        <taxon>Streptophyta</taxon>
        <taxon>Embryophyta</taxon>
        <taxon>Tracheophyta</taxon>
        <taxon>Spermatophyta</taxon>
        <taxon>Magnoliopsida</taxon>
        <taxon>eudicotyledons</taxon>
        <taxon>Gunneridae</taxon>
        <taxon>Pentapetalae</taxon>
        <taxon>rosids</taxon>
        <taxon>fabids</taxon>
        <taxon>Fabales</taxon>
        <taxon>Fabaceae</taxon>
        <taxon>Papilionoideae</taxon>
        <taxon>50 kb inversion clade</taxon>
        <taxon>NPAAA clade</taxon>
        <taxon>indigoferoid/millettioid clade</taxon>
        <taxon>Phaseoleae</taxon>
        <taxon>Mucuna</taxon>
    </lineage>
</organism>
<accession>A0A371FP45</accession>